<keyword evidence="1" id="KW-0732">Signal</keyword>
<evidence type="ECO:0000313" key="3">
    <source>
        <dbReference type="Proteomes" id="UP001141806"/>
    </source>
</evidence>
<dbReference type="EMBL" id="JAMYWD010000001">
    <property type="protein sequence ID" value="KAJ4981862.1"/>
    <property type="molecule type" value="Genomic_DNA"/>
</dbReference>
<reference evidence="2" key="1">
    <citation type="journal article" date="2023" name="Plant J.">
        <title>The genome of the king protea, Protea cynaroides.</title>
        <authorList>
            <person name="Chang J."/>
            <person name="Duong T.A."/>
            <person name="Schoeman C."/>
            <person name="Ma X."/>
            <person name="Roodt D."/>
            <person name="Barker N."/>
            <person name="Li Z."/>
            <person name="Van de Peer Y."/>
            <person name="Mizrachi E."/>
        </authorList>
    </citation>
    <scope>NUCLEOTIDE SEQUENCE</scope>
    <source>
        <tissue evidence="2">Young leaves</tissue>
    </source>
</reference>
<evidence type="ECO:0000313" key="2">
    <source>
        <dbReference type="EMBL" id="KAJ4981862.1"/>
    </source>
</evidence>
<gene>
    <name evidence="2" type="ORF">NE237_032699</name>
</gene>
<keyword evidence="3" id="KW-1185">Reference proteome</keyword>
<sequence length="147" mass="16754">MWWSWWCRIWVYGVGLKKYGQWSVSKKVAQGGMEDRWVGGGLGLKNGGDGALGLGSRWEVEWSTRLGWCTEVGFGWCSMGSSGGSLGIRILHRDSLQWRGVGDKGYRLGGQWHIRVGSNSWSFFYKSSYPITIPLRFRLLQRFKLGR</sequence>
<organism evidence="2 3">
    <name type="scientific">Protea cynaroides</name>
    <dbReference type="NCBI Taxonomy" id="273540"/>
    <lineage>
        <taxon>Eukaryota</taxon>
        <taxon>Viridiplantae</taxon>
        <taxon>Streptophyta</taxon>
        <taxon>Embryophyta</taxon>
        <taxon>Tracheophyta</taxon>
        <taxon>Spermatophyta</taxon>
        <taxon>Magnoliopsida</taxon>
        <taxon>Proteales</taxon>
        <taxon>Proteaceae</taxon>
        <taxon>Protea</taxon>
    </lineage>
</organism>
<dbReference type="Proteomes" id="UP001141806">
    <property type="component" value="Unassembled WGS sequence"/>
</dbReference>
<comment type="caution">
    <text evidence="2">The sequence shown here is derived from an EMBL/GenBank/DDBJ whole genome shotgun (WGS) entry which is preliminary data.</text>
</comment>
<feature type="signal peptide" evidence="1">
    <location>
        <begin position="1"/>
        <end position="15"/>
    </location>
</feature>
<protein>
    <submittedName>
        <fullName evidence="2">Uncharacterized protein</fullName>
    </submittedName>
</protein>
<evidence type="ECO:0000256" key="1">
    <source>
        <dbReference type="SAM" id="SignalP"/>
    </source>
</evidence>
<proteinExistence type="predicted"/>
<dbReference type="AlphaFoldDB" id="A0A9Q0L3L5"/>
<feature type="chain" id="PRO_5040502691" evidence="1">
    <location>
        <begin position="16"/>
        <end position="147"/>
    </location>
</feature>
<name>A0A9Q0L3L5_9MAGN</name>
<accession>A0A9Q0L3L5</accession>